<dbReference type="InterPro" id="IPR011055">
    <property type="entry name" value="Dup_hybrid_motif"/>
</dbReference>
<proteinExistence type="predicted"/>
<feature type="coiled-coil region" evidence="2">
    <location>
        <begin position="28"/>
        <end position="108"/>
    </location>
</feature>
<evidence type="ECO:0000259" key="6">
    <source>
        <dbReference type="Pfam" id="PF24568"/>
    </source>
</evidence>
<evidence type="ECO:0000256" key="4">
    <source>
        <dbReference type="SAM" id="SignalP"/>
    </source>
</evidence>
<feature type="region of interest" description="Disordered" evidence="3">
    <location>
        <begin position="263"/>
        <end position="286"/>
    </location>
</feature>
<protein>
    <submittedName>
        <fullName evidence="7">Peptidase M23</fullName>
    </submittedName>
</protein>
<dbReference type="Pfam" id="PF01551">
    <property type="entry name" value="Peptidase_M23"/>
    <property type="match status" value="1"/>
</dbReference>
<feature type="domain" description="Peptidoglycan hydrolase PcsB coiled-coil" evidence="6">
    <location>
        <begin position="98"/>
        <end position="169"/>
    </location>
</feature>
<reference evidence="7 8" key="1">
    <citation type="submission" date="2016-03" db="EMBL/GenBank/DDBJ databases">
        <authorList>
            <person name="Cho S.-Y."/>
            <person name="Lim S."/>
            <person name="Kim H."/>
            <person name="Soh E.H."/>
            <person name="Moon J.S."/>
        </authorList>
    </citation>
    <scope>NUCLEOTIDE SEQUENCE [LARGE SCALE GENOMIC DNA]</scope>
    <source>
        <strain evidence="7 8">KCTC 3810</strain>
    </source>
</reference>
<evidence type="ECO:0000313" key="7">
    <source>
        <dbReference type="EMBL" id="OAN12260.1"/>
    </source>
</evidence>
<dbReference type="Gene3D" id="2.70.70.10">
    <property type="entry name" value="Glucose Permease (Domain IIA)"/>
    <property type="match status" value="1"/>
</dbReference>
<dbReference type="CDD" id="cd12797">
    <property type="entry name" value="M23_peptidase"/>
    <property type="match status" value="1"/>
</dbReference>
<evidence type="ECO:0000256" key="2">
    <source>
        <dbReference type="SAM" id="Coils"/>
    </source>
</evidence>
<dbReference type="EMBL" id="LVVL01000015">
    <property type="protein sequence ID" value="OAN12260.1"/>
    <property type="molecule type" value="Genomic_DNA"/>
</dbReference>
<dbReference type="InterPro" id="IPR057309">
    <property type="entry name" value="PcsB_CC"/>
</dbReference>
<keyword evidence="2" id="KW-0175">Coiled coil</keyword>
<dbReference type="PANTHER" id="PTHR21666">
    <property type="entry name" value="PEPTIDASE-RELATED"/>
    <property type="match status" value="1"/>
</dbReference>
<organism evidence="7 8">
    <name type="scientific">Exiguobacterium undae</name>
    <dbReference type="NCBI Taxonomy" id="169177"/>
    <lineage>
        <taxon>Bacteria</taxon>
        <taxon>Bacillati</taxon>
        <taxon>Bacillota</taxon>
        <taxon>Bacilli</taxon>
        <taxon>Bacillales</taxon>
        <taxon>Bacillales Family XII. Incertae Sedis</taxon>
        <taxon>Exiguobacterium</taxon>
    </lineage>
</organism>
<evidence type="ECO:0000259" key="5">
    <source>
        <dbReference type="Pfam" id="PF01551"/>
    </source>
</evidence>
<dbReference type="Proteomes" id="UP000078447">
    <property type="component" value="Unassembled WGS sequence"/>
</dbReference>
<keyword evidence="8" id="KW-1185">Reference proteome</keyword>
<sequence>MLKKLLSTVLFGTLLFTSVPISANAATIKEKKSQNAAEQRKLEKAIKKQEAKISSEQQEINKIDAAINENIFRISEKNKQIRQLNVQIEDLEQEIIRYEEMLAKQEELLGDRLRVLQENDGNSIKWEEVIFGSKNLGDLFSRVMAGKKIAEQDDKMIVSYLETQEKLAEAKAELVTKKAERVQEKEALLVQKKQLKQQMKERSATLKKLRKGKVKFTTELLDAKELQATLEAQERAIAAAKAAAKAAAEKAAAEKAAAEQAAAEQASKTAADTTRKSTGKADSPAPVVNVPAGSAKFIRPAAGGVSQGFGPASGVNGYTFHNGVDIRGPVGSPIRAAAAGTVITAGSGGPYGNHVMISHFLDGQVYTTVYAHMNSLSVGAGQTVTQGQSLGTLGSTGNSTGPHLHFELHVGGYQYSATGPANTVNPLGYF</sequence>
<dbReference type="SUPFAM" id="SSF51261">
    <property type="entry name" value="Duplicated hybrid motif"/>
    <property type="match status" value="1"/>
</dbReference>
<dbReference type="PANTHER" id="PTHR21666:SF270">
    <property type="entry name" value="MUREIN HYDROLASE ACTIVATOR ENVC"/>
    <property type="match status" value="1"/>
</dbReference>
<name>A0ABX2V6Q5_9BACL</name>
<evidence type="ECO:0000256" key="1">
    <source>
        <dbReference type="ARBA" id="ARBA00022729"/>
    </source>
</evidence>
<dbReference type="Gene3D" id="6.10.250.3150">
    <property type="match status" value="1"/>
</dbReference>
<feature type="signal peptide" evidence="4">
    <location>
        <begin position="1"/>
        <end position="25"/>
    </location>
</feature>
<gene>
    <name evidence="7" type="ORF">A3783_12005</name>
</gene>
<evidence type="ECO:0000313" key="8">
    <source>
        <dbReference type="Proteomes" id="UP000078447"/>
    </source>
</evidence>
<dbReference type="InterPro" id="IPR016047">
    <property type="entry name" value="M23ase_b-sheet_dom"/>
</dbReference>
<dbReference type="RefSeq" id="WP_028106935.1">
    <property type="nucleotide sequence ID" value="NZ_LVVL01000015.1"/>
</dbReference>
<feature type="domain" description="M23ase beta-sheet core" evidence="5">
    <location>
        <begin position="320"/>
        <end position="412"/>
    </location>
</feature>
<comment type="caution">
    <text evidence="7">The sequence shown here is derived from an EMBL/GenBank/DDBJ whole genome shotgun (WGS) entry which is preliminary data.</text>
</comment>
<keyword evidence="1 4" id="KW-0732">Signal</keyword>
<evidence type="ECO:0000256" key="3">
    <source>
        <dbReference type="SAM" id="MobiDB-lite"/>
    </source>
</evidence>
<dbReference type="InterPro" id="IPR050570">
    <property type="entry name" value="Cell_wall_metabolism_enzyme"/>
</dbReference>
<dbReference type="Pfam" id="PF24568">
    <property type="entry name" value="CC_PcsB"/>
    <property type="match status" value="1"/>
</dbReference>
<feature type="chain" id="PRO_5045264616" evidence="4">
    <location>
        <begin position="26"/>
        <end position="430"/>
    </location>
</feature>
<accession>A0ABX2V6Q5</accession>